<dbReference type="InterPro" id="IPR001296">
    <property type="entry name" value="Glyco_trans_1"/>
</dbReference>
<protein>
    <recommendedName>
        <fullName evidence="1">Glycosyl transferase family 1 domain-containing protein</fullName>
    </recommendedName>
</protein>
<name>X0T8E6_9ZZZZ</name>
<gene>
    <name evidence="2" type="ORF">S01H1_12151</name>
</gene>
<evidence type="ECO:0000313" key="2">
    <source>
        <dbReference type="EMBL" id="GAF84447.1"/>
    </source>
</evidence>
<organism evidence="2">
    <name type="scientific">marine sediment metagenome</name>
    <dbReference type="NCBI Taxonomy" id="412755"/>
    <lineage>
        <taxon>unclassified sequences</taxon>
        <taxon>metagenomes</taxon>
        <taxon>ecological metagenomes</taxon>
    </lineage>
</organism>
<reference evidence="2" key="1">
    <citation type="journal article" date="2014" name="Front. Microbiol.">
        <title>High frequency of phylogenetically diverse reductive dehalogenase-homologous genes in deep subseafloor sedimentary metagenomes.</title>
        <authorList>
            <person name="Kawai M."/>
            <person name="Futagami T."/>
            <person name="Toyoda A."/>
            <person name="Takaki Y."/>
            <person name="Nishi S."/>
            <person name="Hori S."/>
            <person name="Arai W."/>
            <person name="Tsubouchi T."/>
            <person name="Morono Y."/>
            <person name="Uchiyama I."/>
            <person name="Ito T."/>
            <person name="Fujiyama A."/>
            <person name="Inagaki F."/>
            <person name="Takami H."/>
        </authorList>
    </citation>
    <scope>NUCLEOTIDE SEQUENCE</scope>
    <source>
        <strain evidence="2">Expedition CK06-06</strain>
    </source>
</reference>
<dbReference type="GO" id="GO:0016757">
    <property type="term" value="F:glycosyltransferase activity"/>
    <property type="evidence" value="ECO:0007669"/>
    <property type="project" value="InterPro"/>
</dbReference>
<evidence type="ECO:0000259" key="1">
    <source>
        <dbReference type="Pfam" id="PF00534"/>
    </source>
</evidence>
<dbReference type="SUPFAM" id="SSF53756">
    <property type="entry name" value="UDP-Glycosyltransferase/glycogen phosphorylase"/>
    <property type="match status" value="1"/>
</dbReference>
<dbReference type="PANTHER" id="PTHR46656:SF3">
    <property type="entry name" value="PUTATIVE-RELATED"/>
    <property type="match status" value="1"/>
</dbReference>
<sequence length="306" mass="34851">MKIAVITDADRHGSGYCNLAMPLCEGLAQKGYDVKMAGLSYKREEHWFNFSIIPAANLDEIVAIVRNLENFWKFDVLVVALDIHWQEKILRQFPNMQFKYVGIMPIEADPLCVSWAMVLMQMNKVFIISQFGADEAQKQGIDAEHILIGIDPEKWKFRTPEDRTAGRGIFGYTDEHFVVLTVADNQERKNLAKGMEIFAEFAESREDARYILVTREHQFVGWKLQDYAQELGMISKFMVLERGMTQEALWEVYAMSDVFLLPSKAEGLGLPILESMAVGIPVIGTDCTAIHELLTEGGGYPMEYYE</sequence>
<comment type="caution">
    <text evidence="2">The sequence shown here is derived from an EMBL/GenBank/DDBJ whole genome shotgun (WGS) entry which is preliminary data.</text>
</comment>
<dbReference type="AlphaFoldDB" id="X0T8E6"/>
<dbReference type="Gene3D" id="3.40.50.2000">
    <property type="entry name" value="Glycogen Phosphorylase B"/>
    <property type="match status" value="1"/>
</dbReference>
<feature type="domain" description="Glycosyl transferase family 1" evidence="1">
    <location>
        <begin position="173"/>
        <end position="298"/>
    </location>
</feature>
<proteinExistence type="predicted"/>
<accession>X0T8E6</accession>
<dbReference type="PANTHER" id="PTHR46656">
    <property type="entry name" value="PUTATIVE-RELATED"/>
    <property type="match status" value="1"/>
</dbReference>
<dbReference type="EMBL" id="BARS01006220">
    <property type="protein sequence ID" value="GAF84447.1"/>
    <property type="molecule type" value="Genomic_DNA"/>
</dbReference>
<feature type="non-terminal residue" evidence="2">
    <location>
        <position position="306"/>
    </location>
</feature>
<dbReference type="Pfam" id="PF00534">
    <property type="entry name" value="Glycos_transf_1"/>
    <property type="match status" value="1"/>
</dbReference>